<dbReference type="EMBL" id="CP146023">
    <property type="protein sequence ID" value="WWQ69551.1"/>
    <property type="molecule type" value="Genomic_DNA"/>
</dbReference>
<keyword evidence="1" id="KW-0378">Hydrolase</keyword>
<evidence type="ECO:0000313" key="2">
    <source>
        <dbReference type="Proteomes" id="UP001432251"/>
    </source>
</evidence>
<keyword evidence="2" id="KW-1185">Reference proteome</keyword>
<protein>
    <submittedName>
        <fullName evidence="1">HAD-IA family hydrolase</fullName>
    </submittedName>
</protein>
<organism evidence="1 2">
    <name type="scientific">Streptomyces citrinus</name>
    <dbReference type="NCBI Taxonomy" id="3118173"/>
    <lineage>
        <taxon>Bacteria</taxon>
        <taxon>Bacillati</taxon>
        <taxon>Actinomycetota</taxon>
        <taxon>Actinomycetes</taxon>
        <taxon>Kitasatosporales</taxon>
        <taxon>Streptomycetaceae</taxon>
        <taxon>Streptomyces</taxon>
    </lineage>
</organism>
<name>A0ACD5AQQ9_9ACTN</name>
<geneLocation type="plasmid" evidence="1 2">
    <name>p1</name>
</geneLocation>
<sequence length="219" mass="23665">MNPRGPRRRGLVLDFGGVLTTSLLPAALAFERREGLAEGTLLTDLCLAPEGIRITEDLERGVIGQTEWNTVAGRLLRLRPDNLLGRIFTDLRPEPAVIVAVAVARRAGVKVGILSNSVGLTPWNLYQGYALNRLFDAVVLSHRHGVRKPDPDIYRLLLTRLGVTAEECVFVDDTAQHLAPAAAMGFTTVHAQEPARTVAAIEAALGIPLVGVTPERTGR</sequence>
<keyword evidence="1" id="KW-0614">Plasmid</keyword>
<gene>
    <name evidence="1" type="ORF">V2W30_41015</name>
</gene>
<accession>A0ACD5AQQ9</accession>
<evidence type="ECO:0000313" key="1">
    <source>
        <dbReference type="EMBL" id="WWQ69551.1"/>
    </source>
</evidence>
<proteinExistence type="predicted"/>
<reference evidence="1" key="1">
    <citation type="journal article" date="2025" name="Int. J. Syst. Evol. Microbiol.">
        <title>Streptomyces citrinus sp. nov., with yellow diffusible pigment.</title>
        <authorList>
            <person name="He Y."/>
            <person name="Yang E."/>
            <person name="Xu J."/>
            <person name="Sun Y."/>
            <person name="Sun L."/>
        </authorList>
    </citation>
    <scope>NUCLEOTIDE SEQUENCE</scope>
    <source>
        <strain evidence="1">Q6</strain>
    </source>
</reference>
<dbReference type="Proteomes" id="UP001432251">
    <property type="component" value="Plasmid p1"/>
</dbReference>